<evidence type="ECO:0000313" key="2">
    <source>
        <dbReference type="WBParaSite" id="ALUE_0000418801-mRNA-1"/>
    </source>
</evidence>
<sequence>MLPASPTEGREAVEPLTAFLKSGGGPTTQRPVPVWPPQISVKHCELNFGLLHMAHGDACVHFICCLQRALAPTGLFHSGYRNNTTGVGEKAAAHCCRAVDYHQQ</sequence>
<protein>
    <submittedName>
        <fullName evidence="2">Secreted protein</fullName>
    </submittedName>
</protein>
<dbReference type="WBParaSite" id="ALUE_0000418801-mRNA-1">
    <property type="protein sequence ID" value="ALUE_0000418801-mRNA-1"/>
    <property type="gene ID" value="ALUE_0000418801"/>
</dbReference>
<dbReference type="AlphaFoldDB" id="A0A0M3HQ70"/>
<organism evidence="1 2">
    <name type="scientific">Ascaris lumbricoides</name>
    <name type="common">Giant roundworm</name>
    <dbReference type="NCBI Taxonomy" id="6252"/>
    <lineage>
        <taxon>Eukaryota</taxon>
        <taxon>Metazoa</taxon>
        <taxon>Ecdysozoa</taxon>
        <taxon>Nematoda</taxon>
        <taxon>Chromadorea</taxon>
        <taxon>Rhabditida</taxon>
        <taxon>Spirurina</taxon>
        <taxon>Ascaridomorpha</taxon>
        <taxon>Ascaridoidea</taxon>
        <taxon>Ascarididae</taxon>
        <taxon>Ascaris</taxon>
    </lineage>
</organism>
<keyword evidence="1" id="KW-1185">Reference proteome</keyword>
<accession>A0A0M3HQ70</accession>
<dbReference type="Proteomes" id="UP000036681">
    <property type="component" value="Unplaced"/>
</dbReference>
<name>A0A0M3HQ70_ASCLU</name>
<evidence type="ECO:0000313" key="1">
    <source>
        <dbReference type="Proteomes" id="UP000036681"/>
    </source>
</evidence>
<proteinExistence type="predicted"/>
<reference evidence="2" key="1">
    <citation type="submission" date="2017-02" db="UniProtKB">
        <authorList>
            <consortium name="WormBaseParasite"/>
        </authorList>
    </citation>
    <scope>IDENTIFICATION</scope>
</reference>